<evidence type="ECO:0000313" key="2">
    <source>
        <dbReference type="EMBL" id="MBB6132430.1"/>
    </source>
</evidence>
<dbReference type="Proteomes" id="UP000540787">
    <property type="component" value="Unassembled WGS sequence"/>
</dbReference>
<accession>A0A7W9U7H9</accession>
<name>A0A7W9U7H9_9BURK</name>
<proteinExistence type="predicted"/>
<evidence type="ECO:0000259" key="1">
    <source>
        <dbReference type="Pfam" id="PF07022"/>
    </source>
</evidence>
<protein>
    <submittedName>
        <fullName evidence="2">Transposase</fullName>
    </submittedName>
</protein>
<evidence type="ECO:0000313" key="3">
    <source>
        <dbReference type="Proteomes" id="UP000540787"/>
    </source>
</evidence>
<dbReference type="EMBL" id="JACHBX010000001">
    <property type="protein sequence ID" value="MBB6132430.1"/>
    <property type="molecule type" value="Genomic_DNA"/>
</dbReference>
<sequence>MKAAELISALSQKLGTTSQSELANVLGITVGTLINWKNRDEDLSALQVASALAKSRSAAVRKSQFDTIQPIVELYAISRCESPKSAGWLVFNGGVSANLYAKGLRDALCESYGIYIFYDSRGSALYVGKAKEQTIWKEMNLAYNRKRDIQKISLVNHPNRNQEFKPGYEKLRQPKDTQLELFDLACYFSAYHIDDGMIDDLEALMVRGFINDLLNVRIETFSHAR</sequence>
<dbReference type="InterPro" id="IPR010744">
    <property type="entry name" value="Phage_CI_N"/>
</dbReference>
<keyword evidence="3" id="KW-1185">Reference proteome</keyword>
<dbReference type="GO" id="GO:0003677">
    <property type="term" value="F:DNA binding"/>
    <property type="evidence" value="ECO:0007669"/>
    <property type="project" value="InterPro"/>
</dbReference>
<feature type="domain" description="Bacteriophage CI repressor N-terminal" evidence="1">
    <location>
        <begin position="7"/>
        <end position="41"/>
    </location>
</feature>
<dbReference type="Pfam" id="PF07022">
    <property type="entry name" value="Phage_CI_repr"/>
    <property type="match status" value="1"/>
</dbReference>
<dbReference type="RefSeq" id="WP_183550604.1">
    <property type="nucleotide sequence ID" value="NZ_JACHBX010000001.1"/>
</dbReference>
<gene>
    <name evidence="2" type="ORF">HD842_000541</name>
</gene>
<dbReference type="GO" id="GO:0045892">
    <property type="term" value="P:negative regulation of DNA-templated transcription"/>
    <property type="evidence" value="ECO:0007669"/>
    <property type="project" value="InterPro"/>
</dbReference>
<organism evidence="2 3">
    <name type="scientific">Massilia aurea</name>
    <dbReference type="NCBI Taxonomy" id="373040"/>
    <lineage>
        <taxon>Bacteria</taxon>
        <taxon>Pseudomonadati</taxon>
        <taxon>Pseudomonadota</taxon>
        <taxon>Betaproteobacteria</taxon>
        <taxon>Burkholderiales</taxon>
        <taxon>Oxalobacteraceae</taxon>
        <taxon>Telluria group</taxon>
        <taxon>Massilia</taxon>
    </lineage>
</organism>
<dbReference type="AlphaFoldDB" id="A0A7W9U7H9"/>
<reference evidence="2 3" key="1">
    <citation type="submission" date="2020-08" db="EMBL/GenBank/DDBJ databases">
        <title>The Agave Microbiome: Exploring the role of microbial communities in plant adaptations to desert environments.</title>
        <authorList>
            <person name="Partida-Martinez L.P."/>
        </authorList>
    </citation>
    <scope>NUCLEOTIDE SEQUENCE [LARGE SCALE GENOMIC DNA]</scope>
    <source>
        <strain evidence="2 3">AT3.2</strain>
    </source>
</reference>
<comment type="caution">
    <text evidence="2">The sequence shown here is derived from an EMBL/GenBank/DDBJ whole genome shotgun (WGS) entry which is preliminary data.</text>
</comment>